<accession>A0A371EEN6</accession>
<keyword evidence="3" id="KW-1185">Reference proteome</keyword>
<dbReference type="EMBL" id="QJKJ01014378">
    <property type="protein sequence ID" value="RDX64449.1"/>
    <property type="molecule type" value="Genomic_DNA"/>
</dbReference>
<evidence type="ECO:0000259" key="1">
    <source>
        <dbReference type="Pfam" id="PF17921"/>
    </source>
</evidence>
<dbReference type="Pfam" id="PF17921">
    <property type="entry name" value="Integrase_H2C2"/>
    <property type="match status" value="1"/>
</dbReference>
<comment type="caution">
    <text evidence="2">The sequence shown here is derived from an EMBL/GenBank/DDBJ whole genome shotgun (WGS) entry which is preliminary data.</text>
</comment>
<gene>
    <name evidence="2" type="primary">Gin1</name>
    <name evidence="2" type="ORF">CR513_56999</name>
</gene>
<dbReference type="OrthoDB" id="1430228at2759"/>
<proteinExistence type="predicted"/>
<feature type="domain" description="Integrase zinc-binding" evidence="1">
    <location>
        <begin position="56"/>
        <end position="106"/>
    </location>
</feature>
<dbReference type="Proteomes" id="UP000257109">
    <property type="component" value="Unassembled WGS sequence"/>
</dbReference>
<sequence>MSLLIEYLKDEQLPSHLTEAKKLVRDVAKYIIVGEQLYRRGFSFPLLRCLEGEESQYVVKEVHEGVCGTHIGGRTLASKIASAGYYWSTLKNDCMEYVKKCDRCQRFVEVTTTLFEKLHSVISPWPFYKWGVDILGPFPPAPGQVKYLIVAIDNSLQKNSILATAKISG</sequence>
<evidence type="ECO:0000313" key="3">
    <source>
        <dbReference type="Proteomes" id="UP000257109"/>
    </source>
</evidence>
<dbReference type="Gene3D" id="1.10.340.70">
    <property type="match status" value="1"/>
</dbReference>
<dbReference type="PANTHER" id="PTHR48475">
    <property type="entry name" value="RIBONUCLEASE H"/>
    <property type="match status" value="1"/>
</dbReference>
<protein>
    <submittedName>
        <fullName evidence="2">Gypsy retrotransposon integrase-like protein 1</fullName>
    </submittedName>
</protein>
<dbReference type="PANTHER" id="PTHR48475:SF2">
    <property type="entry name" value="RIBONUCLEASE H"/>
    <property type="match status" value="1"/>
</dbReference>
<dbReference type="AlphaFoldDB" id="A0A371EEN6"/>
<name>A0A371EEN6_MUCPR</name>
<organism evidence="2 3">
    <name type="scientific">Mucuna pruriens</name>
    <name type="common">Velvet bean</name>
    <name type="synonym">Dolichos pruriens</name>
    <dbReference type="NCBI Taxonomy" id="157652"/>
    <lineage>
        <taxon>Eukaryota</taxon>
        <taxon>Viridiplantae</taxon>
        <taxon>Streptophyta</taxon>
        <taxon>Embryophyta</taxon>
        <taxon>Tracheophyta</taxon>
        <taxon>Spermatophyta</taxon>
        <taxon>Magnoliopsida</taxon>
        <taxon>eudicotyledons</taxon>
        <taxon>Gunneridae</taxon>
        <taxon>Pentapetalae</taxon>
        <taxon>rosids</taxon>
        <taxon>fabids</taxon>
        <taxon>Fabales</taxon>
        <taxon>Fabaceae</taxon>
        <taxon>Papilionoideae</taxon>
        <taxon>50 kb inversion clade</taxon>
        <taxon>NPAAA clade</taxon>
        <taxon>indigoferoid/millettioid clade</taxon>
        <taxon>Phaseoleae</taxon>
        <taxon>Mucuna</taxon>
    </lineage>
</organism>
<evidence type="ECO:0000313" key="2">
    <source>
        <dbReference type="EMBL" id="RDX64449.1"/>
    </source>
</evidence>
<reference evidence="2" key="1">
    <citation type="submission" date="2018-05" db="EMBL/GenBank/DDBJ databases">
        <title>Draft genome of Mucuna pruriens seed.</title>
        <authorList>
            <person name="Nnadi N.E."/>
            <person name="Vos R."/>
            <person name="Hasami M.H."/>
            <person name="Devisetty U.K."/>
            <person name="Aguiy J.C."/>
        </authorList>
    </citation>
    <scope>NUCLEOTIDE SEQUENCE [LARGE SCALE GENOMIC DNA]</scope>
    <source>
        <strain evidence="2">JCA_2017</strain>
    </source>
</reference>
<feature type="non-terminal residue" evidence="2">
    <location>
        <position position="1"/>
    </location>
</feature>
<dbReference type="InterPro" id="IPR041588">
    <property type="entry name" value="Integrase_H2C2"/>
</dbReference>